<comment type="subunit">
    <text evidence="1">Homodimer.</text>
</comment>
<dbReference type="CDD" id="cd20298">
    <property type="entry name" value="cupin_UAH"/>
    <property type="match status" value="1"/>
</dbReference>
<reference evidence="5 6" key="1">
    <citation type="submission" date="2018-06" db="EMBL/GenBank/DDBJ databases">
        <title>Genomic Encyclopedia of Archaeal and Bacterial Type Strains, Phase II (KMG-II): from individual species to whole genera.</title>
        <authorList>
            <person name="Goeker M."/>
        </authorList>
    </citation>
    <scope>NUCLEOTIDE SEQUENCE [LARGE SCALE GENOMIC DNA]</scope>
    <source>
        <strain evidence="5 6">DSM 24525</strain>
    </source>
</reference>
<dbReference type="GO" id="GO:0004848">
    <property type="term" value="F:ureidoglycolate hydrolase activity"/>
    <property type="evidence" value="ECO:0007669"/>
    <property type="project" value="InterPro"/>
</dbReference>
<dbReference type="AlphaFoldDB" id="A0A2W7HXZ5"/>
<dbReference type="PANTHER" id="PTHR21221">
    <property type="entry name" value="UREIDOGLYCOLATE HYDROLASE"/>
    <property type="match status" value="1"/>
</dbReference>
<comment type="catalytic activity">
    <reaction evidence="4">
        <text>(S)-ureidoglycolate = urea + glyoxylate</text>
        <dbReference type="Rhea" id="RHEA:11304"/>
        <dbReference type="ChEBI" id="CHEBI:16199"/>
        <dbReference type="ChEBI" id="CHEBI:36655"/>
        <dbReference type="ChEBI" id="CHEBI:57296"/>
        <dbReference type="EC" id="4.3.2.3"/>
    </reaction>
</comment>
<evidence type="ECO:0000313" key="5">
    <source>
        <dbReference type="EMBL" id="PZW39446.1"/>
    </source>
</evidence>
<gene>
    <name evidence="5" type="ORF">C8P66_12825</name>
</gene>
<dbReference type="InterPro" id="IPR024060">
    <property type="entry name" value="Ureidoglycolate_lyase_dom_sf"/>
</dbReference>
<evidence type="ECO:0000256" key="3">
    <source>
        <dbReference type="ARBA" id="ARBA00023239"/>
    </source>
</evidence>
<dbReference type="InterPro" id="IPR047233">
    <property type="entry name" value="UAH_cupin"/>
</dbReference>
<dbReference type="Pfam" id="PF04115">
    <property type="entry name" value="Ureidogly_lyase"/>
    <property type="match status" value="1"/>
</dbReference>
<accession>A0A2W7HXZ5</accession>
<evidence type="ECO:0000256" key="4">
    <source>
        <dbReference type="ARBA" id="ARBA00047684"/>
    </source>
</evidence>
<dbReference type="EMBL" id="QKYU01000028">
    <property type="protein sequence ID" value="PZW39446.1"/>
    <property type="molecule type" value="Genomic_DNA"/>
</dbReference>
<name>A0A2W7HXZ5_9PROT</name>
<dbReference type="RefSeq" id="WP_111400002.1">
    <property type="nucleotide sequence ID" value="NZ_QKYU01000028.1"/>
</dbReference>
<proteinExistence type="predicted"/>
<dbReference type="Gene3D" id="2.60.120.480">
    <property type="entry name" value="Ureidoglycolate hydrolase"/>
    <property type="match status" value="1"/>
</dbReference>
<dbReference type="OrthoDB" id="9804602at2"/>
<dbReference type="InterPro" id="IPR011051">
    <property type="entry name" value="RmlC_Cupin_sf"/>
</dbReference>
<dbReference type="SUPFAM" id="SSF51182">
    <property type="entry name" value="RmlC-like cupins"/>
    <property type="match status" value="1"/>
</dbReference>
<keyword evidence="2" id="KW-0659">Purine metabolism</keyword>
<comment type="caution">
    <text evidence="5">The sequence shown here is derived from an EMBL/GenBank/DDBJ whole genome shotgun (WGS) entry which is preliminary data.</text>
</comment>
<evidence type="ECO:0000256" key="2">
    <source>
        <dbReference type="ARBA" id="ARBA00022631"/>
    </source>
</evidence>
<dbReference type="GO" id="GO:0050385">
    <property type="term" value="F:ureidoglycolate lyase activity"/>
    <property type="evidence" value="ECO:0007669"/>
    <property type="project" value="UniProtKB-EC"/>
</dbReference>
<keyword evidence="6" id="KW-1185">Reference proteome</keyword>
<protein>
    <submittedName>
        <fullName evidence="5">Ureidoglycolate lyase</fullName>
    </submittedName>
</protein>
<sequence length="158" mass="17231">MTRTLRLEPLTAEAFAPFGDVVGAIEPGGGAKLSETLVALPGAATPRLGFNNAKAWDLPLTATEMERHNLSSQCFVPLDVSRWVMVVAPDLDGRPDPAALRAFVATGDQAVNYHVGTWHHPLRVLDRPGRFAVLMWTTGHKPDDEEWSTLPEPLQIEA</sequence>
<dbReference type="InterPro" id="IPR007247">
    <property type="entry name" value="Ureidogly_lyase"/>
</dbReference>
<dbReference type="Proteomes" id="UP000249688">
    <property type="component" value="Unassembled WGS sequence"/>
</dbReference>
<keyword evidence="3 5" id="KW-0456">Lyase</keyword>
<evidence type="ECO:0000256" key="1">
    <source>
        <dbReference type="ARBA" id="ARBA00011738"/>
    </source>
</evidence>
<dbReference type="GO" id="GO:0006144">
    <property type="term" value="P:purine nucleobase metabolic process"/>
    <property type="evidence" value="ECO:0007669"/>
    <property type="project" value="UniProtKB-KW"/>
</dbReference>
<organism evidence="5 6">
    <name type="scientific">Humitalea rosea</name>
    <dbReference type="NCBI Taxonomy" id="990373"/>
    <lineage>
        <taxon>Bacteria</taxon>
        <taxon>Pseudomonadati</taxon>
        <taxon>Pseudomonadota</taxon>
        <taxon>Alphaproteobacteria</taxon>
        <taxon>Acetobacterales</taxon>
        <taxon>Roseomonadaceae</taxon>
        <taxon>Humitalea</taxon>
    </lineage>
</organism>
<evidence type="ECO:0000313" key="6">
    <source>
        <dbReference type="Proteomes" id="UP000249688"/>
    </source>
</evidence>
<dbReference type="GO" id="GO:0000256">
    <property type="term" value="P:allantoin catabolic process"/>
    <property type="evidence" value="ECO:0007669"/>
    <property type="project" value="InterPro"/>
</dbReference>
<dbReference type="PANTHER" id="PTHR21221:SF1">
    <property type="entry name" value="UREIDOGLYCOLATE LYASE"/>
    <property type="match status" value="1"/>
</dbReference>